<dbReference type="EMBL" id="CP027860">
    <property type="protein sequence ID" value="AVQ00076.1"/>
    <property type="molecule type" value="Genomic_DNA"/>
</dbReference>
<keyword evidence="3" id="KW-1185">Reference proteome</keyword>
<reference evidence="2 3" key="1">
    <citation type="submission" date="2018-03" db="EMBL/GenBank/DDBJ databases">
        <title>Ahniella affigens gen. nov., sp. nov., a gammaproteobacterium isolated from sandy soil near a stream.</title>
        <authorList>
            <person name="Ko Y."/>
            <person name="Kim J.-H."/>
        </authorList>
    </citation>
    <scope>NUCLEOTIDE SEQUENCE [LARGE SCALE GENOMIC DNA]</scope>
    <source>
        <strain evidence="2 3">D13</strain>
    </source>
</reference>
<evidence type="ECO:0000313" key="3">
    <source>
        <dbReference type="Proteomes" id="UP000241074"/>
    </source>
</evidence>
<dbReference type="SUPFAM" id="SSF54593">
    <property type="entry name" value="Glyoxalase/Bleomycin resistance protein/Dihydroxybiphenyl dioxygenase"/>
    <property type="match status" value="1"/>
</dbReference>
<evidence type="ECO:0000259" key="1">
    <source>
        <dbReference type="PROSITE" id="PS51819"/>
    </source>
</evidence>
<evidence type="ECO:0000313" key="2">
    <source>
        <dbReference type="EMBL" id="AVQ00076.1"/>
    </source>
</evidence>
<dbReference type="AlphaFoldDB" id="A0A2P1PZ18"/>
<dbReference type="OrthoDB" id="9799428at2"/>
<reference evidence="2 3" key="2">
    <citation type="submission" date="2018-03" db="EMBL/GenBank/DDBJ databases">
        <authorList>
            <person name="Keele B.F."/>
        </authorList>
    </citation>
    <scope>NUCLEOTIDE SEQUENCE [LARGE SCALE GENOMIC DNA]</scope>
    <source>
        <strain evidence="2 3">D13</strain>
    </source>
</reference>
<dbReference type="Gene3D" id="3.10.180.10">
    <property type="entry name" value="2,3-Dihydroxybiphenyl 1,2-Dioxygenase, domain 1"/>
    <property type="match status" value="1"/>
</dbReference>
<dbReference type="CDD" id="cd06587">
    <property type="entry name" value="VOC"/>
    <property type="match status" value="1"/>
</dbReference>
<dbReference type="Pfam" id="PF18029">
    <property type="entry name" value="Glyoxalase_6"/>
    <property type="match status" value="1"/>
</dbReference>
<dbReference type="Proteomes" id="UP000241074">
    <property type="component" value="Chromosome"/>
</dbReference>
<dbReference type="InterPro" id="IPR041581">
    <property type="entry name" value="Glyoxalase_6"/>
</dbReference>
<gene>
    <name evidence="2" type="ORF">C7S18_10885</name>
</gene>
<name>A0A2P1PZ18_9GAMM</name>
<organism evidence="2 3">
    <name type="scientific">Ahniella affigens</name>
    <dbReference type="NCBI Taxonomy" id="2021234"/>
    <lineage>
        <taxon>Bacteria</taxon>
        <taxon>Pseudomonadati</taxon>
        <taxon>Pseudomonadota</taxon>
        <taxon>Gammaproteobacteria</taxon>
        <taxon>Lysobacterales</taxon>
        <taxon>Rhodanobacteraceae</taxon>
        <taxon>Ahniella</taxon>
    </lineage>
</organism>
<dbReference type="InterPro" id="IPR029068">
    <property type="entry name" value="Glyas_Bleomycin-R_OHBP_Dase"/>
</dbReference>
<dbReference type="PROSITE" id="PS51819">
    <property type="entry name" value="VOC"/>
    <property type="match status" value="1"/>
</dbReference>
<dbReference type="InterPro" id="IPR037523">
    <property type="entry name" value="VOC_core"/>
</dbReference>
<proteinExistence type="predicted"/>
<accession>A0A2P1PZ18</accession>
<feature type="domain" description="VOC" evidence="1">
    <location>
        <begin position="6"/>
        <end position="124"/>
    </location>
</feature>
<dbReference type="KEGG" id="xba:C7S18_10885"/>
<sequence>MAKVVGLGGLFFKAGAPGALSDWYHKHLGMPTEAWGGAMFLLRDHARPTQLTYSVWSPFPADTQYFQPSDKPFMVNLRVDDLDGLLAQLREQGVSVLDRREDSENGKFGYVVDPEGVLLELWEPNPDDPGLPKPDAA</sequence>
<protein>
    <submittedName>
        <fullName evidence="2">Glyoxalase</fullName>
    </submittedName>
</protein>
<dbReference type="RefSeq" id="WP_106893995.1">
    <property type="nucleotide sequence ID" value="NZ_CP027860.1"/>
</dbReference>